<reference evidence="3" key="1">
    <citation type="submission" date="2013-10" db="EMBL/GenBank/DDBJ databases">
        <title>Genome sequencing of Onchocerca volvulus.</title>
        <authorList>
            <person name="Cotton J."/>
            <person name="Tsai J."/>
            <person name="Stanley E."/>
            <person name="Tracey A."/>
            <person name="Holroyd N."/>
            <person name="Lustigman S."/>
            <person name="Berriman M."/>
        </authorList>
    </citation>
    <scope>NUCLEOTIDE SEQUENCE</scope>
</reference>
<organism evidence="2 3">
    <name type="scientific">Onchocerca volvulus</name>
    <dbReference type="NCBI Taxonomy" id="6282"/>
    <lineage>
        <taxon>Eukaryota</taxon>
        <taxon>Metazoa</taxon>
        <taxon>Ecdysozoa</taxon>
        <taxon>Nematoda</taxon>
        <taxon>Chromadorea</taxon>
        <taxon>Rhabditida</taxon>
        <taxon>Spirurina</taxon>
        <taxon>Spiruromorpha</taxon>
        <taxon>Filarioidea</taxon>
        <taxon>Onchocercidae</taxon>
        <taxon>Onchocerca</taxon>
    </lineage>
</organism>
<feature type="compositionally biased region" description="Polar residues" evidence="1">
    <location>
        <begin position="65"/>
        <end position="75"/>
    </location>
</feature>
<dbReference type="Proteomes" id="UP000024404">
    <property type="component" value="Unassembled WGS sequence"/>
</dbReference>
<reference evidence="2" key="2">
    <citation type="submission" date="2022-06" db="UniProtKB">
        <authorList>
            <consortium name="EnsemblMetazoa"/>
        </authorList>
    </citation>
    <scope>IDENTIFICATION</scope>
</reference>
<accession>A0A8R1TWV0</accession>
<keyword evidence="3" id="KW-1185">Reference proteome</keyword>
<feature type="region of interest" description="Disordered" evidence="1">
    <location>
        <begin position="24"/>
        <end position="46"/>
    </location>
</feature>
<feature type="region of interest" description="Disordered" evidence="1">
    <location>
        <begin position="65"/>
        <end position="86"/>
    </location>
</feature>
<dbReference type="EnsemblMetazoa" id="OVOC617.1">
    <property type="protein sequence ID" value="OVOC617.1"/>
    <property type="gene ID" value="WBGene00237426"/>
</dbReference>
<evidence type="ECO:0000313" key="3">
    <source>
        <dbReference type="Proteomes" id="UP000024404"/>
    </source>
</evidence>
<protein>
    <submittedName>
        <fullName evidence="2">Uncharacterized protein</fullName>
    </submittedName>
</protein>
<dbReference type="AlphaFoldDB" id="A0A8R1TWV0"/>
<evidence type="ECO:0000256" key="1">
    <source>
        <dbReference type="SAM" id="MobiDB-lite"/>
    </source>
</evidence>
<proteinExistence type="predicted"/>
<evidence type="ECO:0000313" key="2">
    <source>
        <dbReference type="EnsemblMetazoa" id="OVOC617.1"/>
    </source>
</evidence>
<dbReference type="EMBL" id="CMVM020000020">
    <property type="status" value="NOT_ANNOTATED_CDS"/>
    <property type="molecule type" value="Genomic_DNA"/>
</dbReference>
<sequence>MVAYREVLEREKQVEGGNDCERFRSETRHEKDDIRGMQKMTQHDQREKARCMVLQSMRCSTTISSVKDSNTSVRNITDDDDDDDDR</sequence>
<name>A0A8R1TWV0_ONCVO</name>